<dbReference type="EMBL" id="CAMKVN010011608">
    <property type="protein sequence ID" value="CAI2194895.1"/>
    <property type="molecule type" value="Genomic_DNA"/>
</dbReference>
<proteinExistence type="predicted"/>
<organism evidence="1 2">
    <name type="scientific">Funneliformis geosporum</name>
    <dbReference type="NCBI Taxonomy" id="1117311"/>
    <lineage>
        <taxon>Eukaryota</taxon>
        <taxon>Fungi</taxon>
        <taxon>Fungi incertae sedis</taxon>
        <taxon>Mucoromycota</taxon>
        <taxon>Glomeromycotina</taxon>
        <taxon>Glomeromycetes</taxon>
        <taxon>Glomerales</taxon>
        <taxon>Glomeraceae</taxon>
        <taxon>Funneliformis</taxon>
    </lineage>
</organism>
<feature type="non-terminal residue" evidence="1">
    <location>
        <position position="1"/>
    </location>
</feature>
<evidence type="ECO:0000313" key="1">
    <source>
        <dbReference type="EMBL" id="CAI2194895.1"/>
    </source>
</evidence>
<dbReference type="AlphaFoldDB" id="A0A9W4X1D2"/>
<dbReference type="InterPro" id="IPR023211">
    <property type="entry name" value="DNA_pol_palm_dom_sf"/>
</dbReference>
<gene>
    <name evidence="1" type="ORF">FWILDA_LOCUS16805</name>
</gene>
<dbReference type="Proteomes" id="UP001153678">
    <property type="component" value="Unassembled WGS sequence"/>
</dbReference>
<dbReference type="SUPFAM" id="SSF56672">
    <property type="entry name" value="DNA/RNA polymerases"/>
    <property type="match status" value="1"/>
</dbReference>
<accession>A0A9W4X1D2</accession>
<sequence length="73" mass="8557">QSNSSFYKLELARGVTLTRRENIKLVAEFVKKKGFKIKYGNTNSLYLTCLDSYYEKCNLTYDAEKDIISKLKY</sequence>
<name>A0A9W4X1D2_9GLOM</name>
<dbReference type="Gene3D" id="3.90.1600.10">
    <property type="entry name" value="Palm domain of DNA polymerase"/>
    <property type="match status" value="1"/>
</dbReference>
<dbReference type="InterPro" id="IPR043502">
    <property type="entry name" value="DNA/RNA_pol_sf"/>
</dbReference>
<dbReference type="OrthoDB" id="6755010at2759"/>
<keyword evidence="2" id="KW-1185">Reference proteome</keyword>
<evidence type="ECO:0000313" key="2">
    <source>
        <dbReference type="Proteomes" id="UP001153678"/>
    </source>
</evidence>
<protein>
    <submittedName>
        <fullName evidence="1">1429_t:CDS:1</fullName>
    </submittedName>
</protein>
<comment type="caution">
    <text evidence="1">The sequence shown here is derived from an EMBL/GenBank/DDBJ whole genome shotgun (WGS) entry which is preliminary data.</text>
</comment>
<reference evidence="1" key="1">
    <citation type="submission" date="2022-08" db="EMBL/GenBank/DDBJ databases">
        <authorList>
            <person name="Kallberg Y."/>
            <person name="Tangrot J."/>
            <person name="Rosling A."/>
        </authorList>
    </citation>
    <scope>NUCLEOTIDE SEQUENCE</scope>
    <source>
        <strain evidence="1">Wild A</strain>
    </source>
</reference>